<keyword evidence="4" id="KW-0472">Membrane</keyword>
<feature type="compositionally biased region" description="Polar residues" evidence="3">
    <location>
        <begin position="1"/>
        <end position="11"/>
    </location>
</feature>
<dbReference type="PANTHER" id="PTHR48108">
    <property type="entry name" value="CBS DOMAIN-CONTAINING PROTEIN CBSX2, CHLOROPLASTIC"/>
    <property type="match status" value="1"/>
</dbReference>
<keyword evidence="1" id="KW-0677">Repeat</keyword>
<feature type="region of interest" description="Disordered" evidence="3">
    <location>
        <begin position="1"/>
        <end position="56"/>
    </location>
</feature>
<feature type="domain" description="CBS" evidence="5">
    <location>
        <begin position="272"/>
        <end position="328"/>
    </location>
</feature>
<accession>A0A8H7SFU2</accession>
<dbReference type="Pfam" id="PF00564">
    <property type="entry name" value="PB1"/>
    <property type="match status" value="1"/>
</dbReference>
<keyword evidence="7" id="KW-1185">Reference proteome</keyword>
<dbReference type="Proteomes" id="UP000646827">
    <property type="component" value="Unassembled WGS sequence"/>
</dbReference>
<organism evidence="6 7">
    <name type="scientific">Circinella minor</name>
    <dbReference type="NCBI Taxonomy" id="1195481"/>
    <lineage>
        <taxon>Eukaryota</taxon>
        <taxon>Fungi</taxon>
        <taxon>Fungi incertae sedis</taxon>
        <taxon>Mucoromycota</taxon>
        <taxon>Mucoromycotina</taxon>
        <taxon>Mucoromycetes</taxon>
        <taxon>Mucorales</taxon>
        <taxon>Lichtheimiaceae</taxon>
        <taxon>Circinella</taxon>
    </lineage>
</organism>
<dbReference type="SUPFAM" id="SSF54631">
    <property type="entry name" value="CBS-domain pair"/>
    <property type="match status" value="2"/>
</dbReference>
<evidence type="ECO:0000256" key="3">
    <source>
        <dbReference type="SAM" id="MobiDB-lite"/>
    </source>
</evidence>
<evidence type="ECO:0000313" key="7">
    <source>
        <dbReference type="Proteomes" id="UP000646827"/>
    </source>
</evidence>
<dbReference type="CDD" id="cd17781">
    <property type="entry name" value="CBS_pair_MUG70_1"/>
    <property type="match status" value="1"/>
</dbReference>
<keyword evidence="4" id="KW-1133">Transmembrane helix</keyword>
<dbReference type="InterPro" id="IPR051462">
    <property type="entry name" value="CBS_domain-containing"/>
</dbReference>
<feature type="domain" description="CBS" evidence="5">
    <location>
        <begin position="154"/>
        <end position="210"/>
    </location>
</feature>
<dbReference type="InterPro" id="IPR000270">
    <property type="entry name" value="PB1_dom"/>
</dbReference>
<dbReference type="SMART" id="SM00116">
    <property type="entry name" value="CBS"/>
    <property type="match status" value="4"/>
</dbReference>
<sequence>MPIVSNSNHSPLNARRSLKMSSSMSTSTTMISSIHDNMDSLSTSSRQRQSKKDEAIRKKIEKELSKKRNTGKRIRQTKKITGTVSALRPSQALTMKESILVIEAAQLMAAKRSACVLVVNEEEHLSGIFTAKDLAYRVVANHLDPRSTTVSEIMSRRPMCVMADTSAQDALNLMVSRGFRHLPVCNEEGDIFGLLDITECLYEALKKMERAYESSKKLYDALEGVEKEWTNNSPAQVVQYMESLQEKMACPNLSTLLDNYNNDQDDNKNNKNNHAVVQVSVKAHVRDVAKLMKEHKTTAVLVMDHGGLAGIFTTKDIALRVIAAGLAPDNCSVIRVMTPHPDTATTSTSILEALKKMHDGHYLNLPILDDDRNICGLIDVLRLTYATLEQISSIEGNTTNDNSALTINNNSFINDNNNTISSNQQLNNGESKFWDNITGSSDLHDSDSVVSESSRMFDSLSTTPQPDDHRETAITPTTTTSTTAQSFSSTAGFNPNIHSFYHGVTLSEDDDQRSMLSLHTFLFKFSDGARTYRFRCHFSLSALRRAIKIRIQTKTNKPSTIPKIPKGEEEHDGMDLTLAYLDDENDQVLLTCDTDIIEAVELAQKMGYDRVKLIVHSNDDPVLSQQPSAENDFLSINTISEQHESHYLMEQHDQQNQNQQCPSSPIHNTFPTSSTTTKLPNKIVPTDFNNCLATTSEEEVSSITPTTTSSSSNNSTSDSDESAAEQRYNYYQHRRSSHSELSDDNNRRKYHQNQHHDVDVTNDVDDMLIPAAITFLGAVIVGVFTLGR</sequence>
<evidence type="ECO:0000256" key="4">
    <source>
        <dbReference type="SAM" id="Phobius"/>
    </source>
</evidence>
<feature type="region of interest" description="Disordered" evidence="3">
    <location>
        <begin position="454"/>
        <end position="474"/>
    </location>
</feature>
<reference evidence="6 7" key="1">
    <citation type="submission" date="2020-12" db="EMBL/GenBank/DDBJ databases">
        <title>Metabolic potential, ecology and presence of endohyphal bacteria is reflected in genomic diversity of Mucoromycotina.</title>
        <authorList>
            <person name="Muszewska A."/>
            <person name="Okrasinska A."/>
            <person name="Steczkiewicz K."/>
            <person name="Drgas O."/>
            <person name="Orlowska M."/>
            <person name="Perlinska-Lenart U."/>
            <person name="Aleksandrzak-Piekarczyk T."/>
            <person name="Szatraj K."/>
            <person name="Zielenkiewicz U."/>
            <person name="Pilsyk S."/>
            <person name="Malc E."/>
            <person name="Mieczkowski P."/>
            <person name="Kruszewska J.S."/>
            <person name="Biernat P."/>
            <person name="Pawlowska J."/>
        </authorList>
    </citation>
    <scope>NUCLEOTIDE SEQUENCE [LARGE SCALE GENOMIC DNA]</scope>
    <source>
        <strain evidence="6 7">CBS 142.35</strain>
    </source>
</reference>
<dbReference type="CDD" id="cd17782">
    <property type="entry name" value="CBS_pair_MUG70_2"/>
    <property type="match status" value="1"/>
</dbReference>
<dbReference type="EMBL" id="JAEPRB010000001">
    <property type="protein sequence ID" value="KAG2228341.1"/>
    <property type="molecule type" value="Genomic_DNA"/>
</dbReference>
<feature type="compositionally biased region" description="Basic and acidic residues" evidence="3">
    <location>
        <begin position="737"/>
        <end position="747"/>
    </location>
</feature>
<dbReference type="Gene3D" id="3.10.580.10">
    <property type="entry name" value="CBS-domain"/>
    <property type="match status" value="2"/>
</dbReference>
<dbReference type="AlphaFoldDB" id="A0A8H7SFU2"/>
<dbReference type="InterPro" id="IPR000644">
    <property type="entry name" value="CBS_dom"/>
</dbReference>
<feature type="region of interest" description="Disordered" evidence="3">
    <location>
        <begin position="651"/>
        <end position="681"/>
    </location>
</feature>
<evidence type="ECO:0000259" key="5">
    <source>
        <dbReference type="PROSITE" id="PS51371"/>
    </source>
</evidence>
<feature type="transmembrane region" description="Helical" evidence="4">
    <location>
        <begin position="767"/>
        <end position="787"/>
    </location>
</feature>
<keyword evidence="2" id="KW-0129">CBS domain</keyword>
<feature type="domain" description="CBS" evidence="5">
    <location>
        <begin position="337"/>
        <end position="393"/>
    </location>
</feature>
<feature type="region of interest" description="Disordered" evidence="3">
    <location>
        <begin position="695"/>
        <end position="758"/>
    </location>
</feature>
<dbReference type="PROSITE" id="PS51371">
    <property type="entry name" value="CBS"/>
    <property type="match status" value="4"/>
</dbReference>
<name>A0A8H7SFU2_9FUNG</name>
<gene>
    <name evidence="6" type="ORF">INT45_011133</name>
</gene>
<dbReference type="SUPFAM" id="SSF54277">
    <property type="entry name" value="CAD &amp; PB1 domains"/>
    <property type="match status" value="1"/>
</dbReference>
<feature type="domain" description="CBS" evidence="5">
    <location>
        <begin position="87"/>
        <end position="145"/>
    </location>
</feature>
<dbReference type="OrthoDB" id="418595at2759"/>
<feature type="compositionally biased region" description="Low complexity" evidence="3">
    <location>
        <begin position="701"/>
        <end position="717"/>
    </location>
</feature>
<feature type="compositionally biased region" description="Low complexity" evidence="3">
    <location>
        <begin position="20"/>
        <end position="34"/>
    </location>
</feature>
<feature type="compositionally biased region" description="Polar residues" evidence="3">
    <location>
        <begin position="661"/>
        <end position="679"/>
    </location>
</feature>
<dbReference type="PANTHER" id="PTHR48108:SF26">
    <property type="entry name" value="CBS DOMAIN-CONTAINING PROTEIN DDB_G0289609"/>
    <property type="match status" value="1"/>
</dbReference>
<keyword evidence="4" id="KW-0812">Transmembrane</keyword>
<dbReference type="InterPro" id="IPR046342">
    <property type="entry name" value="CBS_dom_sf"/>
</dbReference>
<proteinExistence type="predicted"/>
<protein>
    <recommendedName>
        <fullName evidence="5">CBS domain-containing protein</fullName>
    </recommendedName>
</protein>
<evidence type="ECO:0000256" key="2">
    <source>
        <dbReference type="PROSITE-ProRule" id="PRU00703"/>
    </source>
</evidence>
<dbReference type="SMART" id="SM00666">
    <property type="entry name" value="PB1"/>
    <property type="match status" value="1"/>
</dbReference>
<evidence type="ECO:0000256" key="1">
    <source>
        <dbReference type="ARBA" id="ARBA00022737"/>
    </source>
</evidence>
<dbReference type="Pfam" id="PF00571">
    <property type="entry name" value="CBS"/>
    <property type="match status" value="4"/>
</dbReference>
<evidence type="ECO:0000313" key="6">
    <source>
        <dbReference type="EMBL" id="KAG2228341.1"/>
    </source>
</evidence>
<comment type="caution">
    <text evidence="6">The sequence shown here is derived from an EMBL/GenBank/DDBJ whole genome shotgun (WGS) entry which is preliminary data.</text>
</comment>